<comment type="caution">
    <text evidence="1">The sequence shown here is derived from an EMBL/GenBank/DDBJ whole genome shotgun (WGS) entry which is preliminary data.</text>
</comment>
<reference evidence="1" key="1">
    <citation type="submission" date="2020-10" db="EMBL/GenBank/DDBJ databases">
        <authorList>
            <person name="Gilroy R."/>
        </authorList>
    </citation>
    <scope>NUCLEOTIDE SEQUENCE</scope>
    <source>
        <strain evidence="1">CHK184-25365</strain>
    </source>
</reference>
<accession>A0A9D1AJN6</accession>
<dbReference type="Proteomes" id="UP000886749">
    <property type="component" value="Unassembled WGS sequence"/>
</dbReference>
<protein>
    <submittedName>
        <fullName evidence="1">Uncharacterized protein</fullName>
    </submittedName>
</protein>
<name>A0A9D1AJN6_9FIRM</name>
<evidence type="ECO:0000313" key="2">
    <source>
        <dbReference type="Proteomes" id="UP000886749"/>
    </source>
</evidence>
<evidence type="ECO:0000313" key="1">
    <source>
        <dbReference type="EMBL" id="HIR40406.1"/>
    </source>
</evidence>
<dbReference type="EMBL" id="DVGY01000028">
    <property type="protein sequence ID" value="HIR40406.1"/>
    <property type="molecule type" value="Genomic_DNA"/>
</dbReference>
<organism evidence="1 2">
    <name type="scientific">Candidatus Egerieicola pullicola</name>
    <dbReference type="NCBI Taxonomy" id="2840775"/>
    <lineage>
        <taxon>Bacteria</taxon>
        <taxon>Bacillati</taxon>
        <taxon>Bacillota</taxon>
        <taxon>Clostridia</taxon>
        <taxon>Eubacteriales</taxon>
        <taxon>Oscillospiraceae</taxon>
        <taxon>Oscillospiraceae incertae sedis</taxon>
        <taxon>Candidatus Egerieicola</taxon>
    </lineage>
</organism>
<dbReference type="AlphaFoldDB" id="A0A9D1AJN6"/>
<sequence>MNPEQQEVDKLVDLLDQLMEQGSGHVNFTVAEGEGISYETQNTSACQTGNCACREPTLHQGIDDDAQ</sequence>
<gene>
    <name evidence="1" type="ORF">IAB36_01075</name>
</gene>
<proteinExistence type="predicted"/>
<reference evidence="1" key="2">
    <citation type="journal article" date="2021" name="PeerJ">
        <title>Extensive microbial diversity within the chicken gut microbiome revealed by metagenomics and culture.</title>
        <authorList>
            <person name="Gilroy R."/>
            <person name="Ravi A."/>
            <person name="Getino M."/>
            <person name="Pursley I."/>
            <person name="Horton D.L."/>
            <person name="Alikhan N.F."/>
            <person name="Baker D."/>
            <person name="Gharbi K."/>
            <person name="Hall N."/>
            <person name="Watson M."/>
            <person name="Adriaenssens E.M."/>
            <person name="Foster-Nyarko E."/>
            <person name="Jarju S."/>
            <person name="Secka A."/>
            <person name="Antonio M."/>
            <person name="Oren A."/>
            <person name="Chaudhuri R.R."/>
            <person name="La Ragione R."/>
            <person name="Hildebrand F."/>
            <person name="Pallen M.J."/>
        </authorList>
    </citation>
    <scope>NUCLEOTIDE SEQUENCE</scope>
    <source>
        <strain evidence="1">CHK184-25365</strain>
    </source>
</reference>